<evidence type="ECO:0000256" key="1">
    <source>
        <dbReference type="SAM" id="SignalP"/>
    </source>
</evidence>
<keyword evidence="1" id="KW-0732">Signal</keyword>
<keyword evidence="3" id="KW-1185">Reference proteome</keyword>
<dbReference type="KEGG" id="sgra:EX895_001726"/>
<evidence type="ECO:0000313" key="3">
    <source>
        <dbReference type="Proteomes" id="UP000306050"/>
    </source>
</evidence>
<name>A0A4U7KWR1_9BASI</name>
<accession>A0A4U7KWR1</accession>
<evidence type="ECO:0000313" key="2">
    <source>
        <dbReference type="EMBL" id="TKY89195.1"/>
    </source>
</evidence>
<feature type="chain" id="PRO_5020878612" evidence="1">
    <location>
        <begin position="22"/>
        <end position="180"/>
    </location>
</feature>
<organism evidence="2 3">
    <name type="scientific">Sporisorium graminicola</name>
    <dbReference type="NCBI Taxonomy" id="280036"/>
    <lineage>
        <taxon>Eukaryota</taxon>
        <taxon>Fungi</taxon>
        <taxon>Dikarya</taxon>
        <taxon>Basidiomycota</taxon>
        <taxon>Ustilaginomycotina</taxon>
        <taxon>Ustilaginomycetes</taxon>
        <taxon>Ustilaginales</taxon>
        <taxon>Ustilaginaceae</taxon>
        <taxon>Sporisorium</taxon>
    </lineage>
</organism>
<dbReference type="Proteomes" id="UP000306050">
    <property type="component" value="Chromosome SGRAM_12"/>
</dbReference>
<comment type="caution">
    <text evidence="2">The sequence shown here is derived from an EMBL/GenBank/DDBJ whole genome shotgun (WGS) entry which is preliminary data.</text>
</comment>
<feature type="signal peptide" evidence="1">
    <location>
        <begin position="1"/>
        <end position="21"/>
    </location>
</feature>
<dbReference type="EMBL" id="SRRM01000005">
    <property type="protein sequence ID" value="TKY89195.1"/>
    <property type="molecule type" value="Genomic_DNA"/>
</dbReference>
<gene>
    <name evidence="2" type="ORF">EX895_001726</name>
</gene>
<dbReference type="RefSeq" id="XP_029741180.1">
    <property type="nucleotide sequence ID" value="XM_029882325.1"/>
</dbReference>
<dbReference type="GeneID" id="40724621"/>
<reference evidence="2 3" key="1">
    <citation type="submission" date="2019-05" db="EMBL/GenBank/DDBJ databases">
        <title>Sporisorium graminicola CBS 10092 draft sequencing and annotation.</title>
        <authorList>
            <person name="Solano-Gonzalez S."/>
            <person name="Caddick M.X."/>
            <person name="Darby A."/>
        </authorList>
    </citation>
    <scope>NUCLEOTIDE SEQUENCE [LARGE SCALE GENOMIC DNA]</scope>
    <source>
        <strain evidence="2 3">CBS 10092</strain>
    </source>
</reference>
<dbReference type="OrthoDB" id="2546720at2759"/>
<proteinExistence type="predicted"/>
<sequence length="180" mass="19559">MHISFSTLLAFLSIASTSILALPASSNPLLSAAQHPNPFPGMQPGCGPQGCHNPTGAFGLHRSNHAYHTLCDQHAASAAHDHRAKACFDTLLKLDTNLSAPNPSRLQGYIDGSGTNFVLFAGEHGQIVTLDEQLEIHVDQPRGDTARKHGCARVRIYRLPKWSLELDETWCAGYNEPIQL</sequence>
<dbReference type="AlphaFoldDB" id="A0A4U7KWR1"/>
<protein>
    <submittedName>
        <fullName evidence="2">Uncharacterized protein</fullName>
    </submittedName>
</protein>